<dbReference type="AlphaFoldDB" id="A0A6G4XD90"/>
<dbReference type="SUPFAM" id="SSF54060">
    <property type="entry name" value="His-Me finger endonucleases"/>
    <property type="match status" value="1"/>
</dbReference>
<accession>A0A6G4XD90</accession>
<protein>
    <submittedName>
        <fullName evidence="1">Endonuclease VII</fullName>
    </submittedName>
</protein>
<dbReference type="InterPro" id="IPR044925">
    <property type="entry name" value="His-Me_finger_sf"/>
</dbReference>
<keyword evidence="2" id="KW-1185">Reference proteome</keyword>
<evidence type="ECO:0000313" key="1">
    <source>
        <dbReference type="EMBL" id="NGO75203.1"/>
    </source>
</evidence>
<dbReference type="InterPro" id="IPR004211">
    <property type="entry name" value="Endonuclease_7"/>
</dbReference>
<dbReference type="EMBL" id="JAAKZW010000011">
    <property type="protein sequence ID" value="NGO75203.1"/>
    <property type="molecule type" value="Genomic_DNA"/>
</dbReference>
<reference evidence="1 2" key="1">
    <citation type="submission" date="2020-02" db="EMBL/GenBank/DDBJ databases">
        <title>Whole-genome analyses of novel actinobacteria.</title>
        <authorList>
            <person name="Sahin N."/>
            <person name="Tokatli A."/>
        </authorList>
    </citation>
    <scope>NUCLEOTIDE SEQUENCE [LARGE SCALE GENOMIC DNA]</scope>
    <source>
        <strain evidence="1 2">YC504</strain>
    </source>
</reference>
<keyword evidence="1" id="KW-0255">Endonuclease</keyword>
<dbReference type="Proteomes" id="UP000481109">
    <property type="component" value="Unassembled WGS sequence"/>
</dbReference>
<comment type="caution">
    <text evidence="1">The sequence shown here is derived from an EMBL/GenBank/DDBJ whole genome shotgun (WGS) entry which is preliminary data.</text>
</comment>
<sequence>MLIQKSTAQALLDDMTEGCSVPVASNALTQGWFGVHGHLFVGAHPIRGYKYKANGKWRFDDREVRRAAQALLDLQWDPQDLVKARIGSTDRAGANWRADVRSWMNSAAFSVVLENGCACSTESCSRPYGLVETGLPCGLSMDVFRETCQKASIAGTLPLSVLTWQGGDWWVPRAYAKLLAQWEKADDALADKARACTSCGAKAGYSDDWRVSGSSGWTTLCPTCAASGFRPYRGHLRGVRYRSARMNAVRADDYLCVLCKSPRRAYYWDHCHEHDCIRGPVCASCNTFEGHGMNYVARSGSLSHLLECAVCRSQRTLPARHRDDALRNHLSKTEPHHGCRARLEVTDVRTEADGTVCCRISCTAFPDPHAWERKLSASEAAEIIEDLVGTVTSQSTPPAGQLAVSGRS</sequence>
<keyword evidence="1" id="KW-0378">Hydrolase</keyword>
<dbReference type="InterPro" id="IPR038563">
    <property type="entry name" value="Endonuclease_7_sf"/>
</dbReference>
<dbReference type="Pfam" id="PF02945">
    <property type="entry name" value="Endonuclease_7"/>
    <property type="match status" value="1"/>
</dbReference>
<dbReference type="GO" id="GO:0004519">
    <property type="term" value="F:endonuclease activity"/>
    <property type="evidence" value="ECO:0007669"/>
    <property type="project" value="UniProtKB-KW"/>
</dbReference>
<dbReference type="Gene3D" id="3.40.1800.10">
    <property type="entry name" value="His-Me finger endonucleases"/>
    <property type="match status" value="1"/>
</dbReference>
<dbReference type="RefSeq" id="WP_165330723.1">
    <property type="nucleotide sequence ID" value="NZ_JAAKZW010000011.1"/>
</dbReference>
<gene>
    <name evidence="1" type="ORF">G6045_05820</name>
</gene>
<organism evidence="1 2">
    <name type="scientific">Streptomyces mesophilus</name>
    <dbReference type="NCBI Taxonomy" id="1775132"/>
    <lineage>
        <taxon>Bacteria</taxon>
        <taxon>Bacillati</taxon>
        <taxon>Actinomycetota</taxon>
        <taxon>Actinomycetes</taxon>
        <taxon>Kitasatosporales</taxon>
        <taxon>Streptomycetaceae</taxon>
        <taxon>Streptomyces</taxon>
    </lineage>
</organism>
<name>A0A6G4XD90_9ACTN</name>
<keyword evidence="1" id="KW-0540">Nuclease</keyword>
<proteinExistence type="predicted"/>
<evidence type="ECO:0000313" key="2">
    <source>
        <dbReference type="Proteomes" id="UP000481109"/>
    </source>
</evidence>